<dbReference type="AlphaFoldDB" id="A0A0G1DUH8"/>
<accession>A0A0G1DUH8</accession>
<organism evidence="1 2">
    <name type="scientific">Candidatus Nomurabacteria bacterium GW2011_GWA2_43_15</name>
    <dbReference type="NCBI Taxonomy" id="1618738"/>
    <lineage>
        <taxon>Bacteria</taxon>
        <taxon>Candidatus Nomuraibacteriota</taxon>
    </lineage>
</organism>
<evidence type="ECO:0000313" key="2">
    <source>
        <dbReference type="Proteomes" id="UP000034646"/>
    </source>
</evidence>
<reference evidence="1 2" key="1">
    <citation type="journal article" date="2015" name="Nature">
        <title>rRNA introns, odd ribosomes, and small enigmatic genomes across a large radiation of phyla.</title>
        <authorList>
            <person name="Brown C.T."/>
            <person name="Hug L.A."/>
            <person name="Thomas B.C."/>
            <person name="Sharon I."/>
            <person name="Castelle C.J."/>
            <person name="Singh A."/>
            <person name="Wilkins M.J."/>
            <person name="Williams K.H."/>
            <person name="Banfield J.F."/>
        </authorList>
    </citation>
    <scope>NUCLEOTIDE SEQUENCE [LARGE SCALE GENOMIC DNA]</scope>
</reference>
<sequence length="37" mass="4201">MTVTKCPKKLFSFIMVLLGYKSLTRDANSFPKTYGIT</sequence>
<evidence type="ECO:0000313" key="1">
    <source>
        <dbReference type="EMBL" id="KKT01300.1"/>
    </source>
</evidence>
<dbReference type="EMBL" id="LCFS01000001">
    <property type="protein sequence ID" value="KKT01300.1"/>
    <property type="molecule type" value="Genomic_DNA"/>
</dbReference>
<name>A0A0G1DUH8_9BACT</name>
<comment type="caution">
    <text evidence="1">The sequence shown here is derived from an EMBL/GenBank/DDBJ whole genome shotgun (WGS) entry which is preliminary data.</text>
</comment>
<proteinExistence type="predicted"/>
<dbReference type="Proteomes" id="UP000034646">
    <property type="component" value="Unassembled WGS sequence"/>
</dbReference>
<protein>
    <submittedName>
        <fullName evidence="1">Uncharacterized protein</fullName>
    </submittedName>
</protein>
<feature type="non-terminal residue" evidence="1">
    <location>
        <position position="37"/>
    </location>
</feature>
<gene>
    <name evidence="1" type="ORF">UV76_C0001G0058</name>
</gene>